<protein>
    <submittedName>
        <fullName evidence="1">Class I SAM-dependent methyltransferase</fullName>
        <ecNumber evidence="1">2.1.1.-</ecNumber>
    </submittedName>
</protein>
<gene>
    <name evidence="1" type="ORF">V4D31_02510</name>
</gene>
<dbReference type="RefSeq" id="WP_353686677.1">
    <property type="nucleotide sequence ID" value="NZ_CP144374.1"/>
</dbReference>
<dbReference type="PANTHER" id="PTHR43861:SF6">
    <property type="entry name" value="METHYLTRANSFERASE TYPE 11"/>
    <property type="match status" value="1"/>
</dbReference>
<organism evidence="1">
    <name type="scientific">Thermodesulfovibrio obliviosus</name>
    <dbReference type="NCBI Taxonomy" id="3118332"/>
    <lineage>
        <taxon>Bacteria</taxon>
        <taxon>Pseudomonadati</taxon>
        <taxon>Nitrospirota</taxon>
        <taxon>Thermodesulfovibrionia</taxon>
        <taxon>Thermodesulfovibrionales</taxon>
        <taxon>Thermodesulfovibrionaceae</taxon>
        <taxon>Thermodesulfovibrio</taxon>
    </lineage>
</organism>
<dbReference type="CDD" id="cd02440">
    <property type="entry name" value="AdoMet_MTases"/>
    <property type="match status" value="1"/>
</dbReference>
<dbReference type="PANTHER" id="PTHR43861">
    <property type="entry name" value="TRANS-ACONITATE 2-METHYLTRANSFERASE-RELATED"/>
    <property type="match status" value="1"/>
</dbReference>
<keyword evidence="1" id="KW-0808">Transferase</keyword>
<dbReference type="EMBL" id="CP144374">
    <property type="protein sequence ID" value="XCH49041.1"/>
    <property type="molecule type" value="Genomic_DNA"/>
</dbReference>
<keyword evidence="1" id="KW-0489">Methyltransferase</keyword>
<dbReference type="Gene3D" id="3.40.50.150">
    <property type="entry name" value="Vaccinia Virus protein VP39"/>
    <property type="match status" value="1"/>
</dbReference>
<proteinExistence type="predicted"/>
<accession>A0AAU8H2Z3</accession>
<evidence type="ECO:0000313" key="1">
    <source>
        <dbReference type="EMBL" id="XCH49041.1"/>
    </source>
</evidence>
<name>A0AAU8H2Z3_9BACT</name>
<dbReference type="AlphaFoldDB" id="A0AAU8H2Z3"/>
<dbReference type="KEGG" id="tob:V4D31_02510"/>
<sequence>MKGLGWKVVGVDPDSKAVQIAREEFDLEVFQGTLEEAKFPDNSFDVITMNHVIEHVPDPIVLLTECRRVLKPEGKLMVVTPNIGSLGRRLFGEYWLHWDPPRHLFLFSPKSLRTCAERAGLIVRAIWTTSKGARFLWEASYLIKRDGNLPGVHLKDRTRD</sequence>
<dbReference type="GO" id="GO:0032259">
    <property type="term" value="P:methylation"/>
    <property type="evidence" value="ECO:0007669"/>
    <property type="project" value="UniProtKB-KW"/>
</dbReference>
<dbReference type="EC" id="2.1.1.-" evidence="1"/>
<dbReference type="InterPro" id="IPR029063">
    <property type="entry name" value="SAM-dependent_MTases_sf"/>
</dbReference>
<dbReference type="GO" id="GO:0008168">
    <property type="term" value="F:methyltransferase activity"/>
    <property type="evidence" value="ECO:0007669"/>
    <property type="project" value="UniProtKB-KW"/>
</dbReference>
<reference evidence="1" key="1">
    <citation type="submission" date="2024-01" db="EMBL/GenBank/DDBJ databases">
        <title>The first autotrophic representatives of the genus Thermodesulfovibrio.</title>
        <authorList>
            <person name="Maltseva A.I."/>
            <person name="Elcheninov A.G."/>
            <person name="Kublanov I.V."/>
            <person name="Lebedinsky A.V."/>
            <person name="Frolov E.N."/>
        </authorList>
    </citation>
    <scope>NUCLEOTIDE SEQUENCE</scope>
    <source>
        <strain evidence="1">3462-1</strain>
    </source>
</reference>
<dbReference type="SUPFAM" id="SSF53335">
    <property type="entry name" value="S-adenosyl-L-methionine-dependent methyltransferases"/>
    <property type="match status" value="1"/>
</dbReference>
<dbReference type="Pfam" id="PF13489">
    <property type="entry name" value="Methyltransf_23"/>
    <property type="match status" value="1"/>
</dbReference>